<dbReference type="InterPro" id="IPR004089">
    <property type="entry name" value="MCPsignal_dom"/>
</dbReference>
<dbReference type="PROSITE" id="PS50885">
    <property type="entry name" value="HAMP"/>
    <property type="match status" value="1"/>
</dbReference>
<feature type="domain" description="Methyl-accepting transducer" evidence="11">
    <location>
        <begin position="378"/>
        <end position="629"/>
    </location>
</feature>
<dbReference type="InterPro" id="IPR029151">
    <property type="entry name" value="Sensor-like_sf"/>
</dbReference>
<dbReference type="KEGG" id="cbei:LF65_04141"/>
<dbReference type="Pfam" id="PF00015">
    <property type="entry name" value="MCPsignal"/>
    <property type="match status" value="1"/>
</dbReference>
<keyword evidence="3 10" id="KW-0812">Transmembrane</keyword>
<evidence type="ECO:0000259" key="12">
    <source>
        <dbReference type="PROSITE" id="PS50885"/>
    </source>
</evidence>
<evidence type="ECO:0000256" key="9">
    <source>
        <dbReference type="SAM" id="Coils"/>
    </source>
</evidence>
<dbReference type="SUPFAM" id="SSF58104">
    <property type="entry name" value="Methyl-accepting chemotaxis protein (MCP) signaling domain"/>
    <property type="match status" value="1"/>
</dbReference>
<dbReference type="STRING" id="1520.LF65_04141"/>
<dbReference type="RefSeq" id="WP_041898592.1">
    <property type="nucleotide sequence ID" value="NZ_CP010086.2"/>
</dbReference>
<dbReference type="SMART" id="SM00304">
    <property type="entry name" value="HAMP"/>
    <property type="match status" value="1"/>
</dbReference>
<dbReference type="Pfam" id="PF00672">
    <property type="entry name" value="HAMP"/>
    <property type="match status" value="1"/>
</dbReference>
<dbReference type="PANTHER" id="PTHR32089">
    <property type="entry name" value="METHYL-ACCEPTING CHEMOTAXIS PROTEIN MCPB"/>
    <property type="match status" value="1"/>
</dbReference>
<proteinExistence type="inferred from homology"/>
<keyword evidence="9" id="KW-0175">Coiled coil</keyword>
<protein>
    <submittedName>
        <fullName evidence="13">Chemotaxis protein</fullName>
    </submittedName>
</protein>
<dbReference type="Gene3D" id="1.10.287.950">
    <property type="entry name" value="Methyl-accepting chemotaxis protein"/>
    <property type="match status" value="1"/>
</dbReference>
<dbReference type="PROSITE" id="PS50111">
    <property type="entry name" value="CHEMOTAXIS_TRANSDUC_2"/>
    <property type="match status" value="1"/>
</dbReference>
<dbReference type="Proteomes" id="UP000031866">
    <property type="component" value="Chromosome"/>
</dbReference>
<feature type="domain" description="HAMP" evidence="12">
    <location>
        <begin position="304"/>
        <end position="359"/>
    </location>
</feature>
<evidence type="ECO:0000256" key="8">
    <source>
        <dbReference type="PROSITE-ProRule" id="PRU00284"/>
    </source>
</evidence>
<feature type="coiled-coil region" evidence="9">
    <location>
        <begin position="400"/>
        <end position="427"/>
    </location>
</feature>
<dbReference type="SMART" id="SM00283">
    <property type="entry name" value="MA"/>
    <property type="match status" value="1"/>
</dbReference>
<dbReference type="SUPFAM" id="SSF103190">
    <property type="entry name" value="Sensory domain-like"/>
    <property type="match status" value="2"/>
</dbReference>
<dbReference type="GO" id="GO:0004888">
    <property type="term" value="F:transmembrane signaling receptor activity"/>
    <property type="evidence" value="ECO:0007669"/>
    <property type="project" value="InterPro"/>
</dbReference>
<dbReference type="InterPro" id="IPR003660">
    <property type="entry name" value="HAMP_dom"/>
</dbReference>
<gene>
    <name evidence="13" type="ORF">LF65_04141</name>
</gene>
<accession>A0A0B5QRK2</accession>
<name>A0A0B5QRK2_CLOBE</name>
<evidence type="ECO:0000313" key="14">
    <source>
        <dbReference type="Proteomes" id="UP000031866"/>
    </source>
</evidence>
<dbReference type="GO" id="GO:0007165">
    <property type="term" value="P:signal transduction"/>
    <property type="evidence" value="ECO:0007669"/>
    <property type="project" value="UniProtKB-KW"/>
</dbReference>
<keyword evidence="2" id="KW-1003">Cell membrane</keyword>
<dbReference type="AlphaFoldDB" id="A0A0B5QRK2"/>
<keyword evidence="5 10" id="KW-0472">Membrane</keyword>
<dbReference type="CDD" id="cd06225">
    <property type="entry name" value="HAMP"/>
    <property type="match status" value="1"/>
</dbReference>
<dbReference type="PRINTS" id="PR00260">
    <property type="entry name" value="CHEMTRNSDUCR"/>
</dbReference>
<organism evidence="13 14">
    <name type="scientific">Clostridium beijerinckii</name>
    <name type="common">Clostridium MP</name>
    <dbReference type="NCBI Taxonomy" id="1520"/>
    <lineage>
        <taxon>Bacteria</taxon>
        <taxon>Bacillati</taxon>
        <taxon>Bacillota</taxon>
        <taxon>Clostridia</taxon>
        <taxon>Eubacteriales</taxon>
        <taxon>Clostridiaceae</taxon>
        <taxon>Clostridium</taxon>
    </lineage>
</organism>
<evidence type="ECO:0000259" key="11">
    <source>
        <dbReference type="PROSITE" id="PS50111"/>
    </source>
</evidence>
<evidence type="ECO:0000313" key="13">
    <source>
        <dbReference type="EMBL" id="AJH00683.1"/>
    </source>
</evidence>
<evidence type="ECO:0000256" key="5">
    <source>
        <dbReference type="ARBA" id="ARBA00023136"/>
    </source>
</evidence>
<comment type="similarity">
    <text evidence="7">Belongs to the methyl-accepting chemotaxis (MCP) protein family.</text>
</comment>
<evidence type="ECO:0000256" key="1">
    <source>
        <dbReference type="ARBA" id="ARBA00004651"/>
    </source>
</evidence>
<dbReference type="Pfam" id="PF17202">
    <property type="entry name" value="sCache_3_3"/>
    <property type="match status" value="1"/>
</dbReference>
<reference evidence="14" key="1">
    <citation type="submission" date="2014-12" db="EMBL/GenBank/DDBJ databases">
        <title>Genome sequence of Clostridium beijerinckii strain 59B.</title>
        <authorList>
            <person name="Little G.T."/>
            <person name="Minton N.P."/>
        </authorList>
    </citation>
    <scope>NUCLEOTIDE SEQUENCE [LARGE SCALE GENOMIC DNA]</scope>
    <source>
        <strain evidence="14">59B</strain>
    </source>
</reference>
<evidence type="ECO:0000256" key="3">
    <source>
        <dbReference type="ARBA" id="ARBA00022692"/>
    </source>
</evidence>
<evidence type="ECO:0000256" key="4">
    <source>
        <dbReference type="ARBA" id="ARBA00022989"/>
    </source>
</evidence>
<dbReference type="Gene3D" id="3.30.450.20">
    <property type="entry name" value="PAS domain"/>
    <property type="match status" value="1"/>
</dbReference>
<dbReference type="EMBL" id="CP010086">
    <property type="protein sequence ID" value="AJH00683.1"/>
    <property type="molecule type" value="Genomic_DNA"/>
</dbReference>
<keyword evidence="4 10" id="KW-1133">Transmembrane helix</keyword>
<comment type="subcellular location">
    <subcellularLocation>
        <location evidence="1">Cell membrane</location>
        <topology evidence="1">Multi-pass membrane protein</topology>
    </subcellularLocation>
</comment>
<dbReference type="GO" id="GO:0006935">
    <property type="term" value="P:chemotaxis"/>
    <property type="evidence" value="ECO:0007669"/>
    <property type="project" value="InterPro"/>
</dbReference>
<keyword evidence="6 8" id="KW-0807">Transducer</keyword>
<dbReference type="InterPro" id="IPR033463">
    <property type="entry name" value="sCache_3"/>
</dbReference>
<dbReference type="CDD" id="cd18773">
    <property type="entry name" value="PDC1_HK_sensor"/>
    <property type="match status" value="1"/>
</dbReference>
<feature type="transmembrane region" description="Helical" evidence="10">
    <location>
        <begin position="279"/>
        <end position="302"/>
    </location>
</feature>
<dbReference type="GO" id="GO:0005886">
    <property type="term" value="C:plasma membrane"/>
    <property type="evidence" value="ECO:0007669"/>
    <property type="project" value="UniProtKB-SubCell"/>
</dbReference>
<evidence type="ECO:0000256" key="7">
    <source>
        <dbReference type="ARBA" id="ARBA00029447"/>
    </source>
</evidence>
<evidence type="ECO:0000256" key="10">
    <source>
        <dbReference type="SAM" id="Phobius"/>
    </source>
</evidence>
<dbReference type="OrthoDB" id="9814363at2"/>
<sequence>MKLNSIKFKLILFIFGLTILLFSANIAISTISFNSYSDHNNKTEVMNANETISEKIKELKNESLSIGSQLALNPRIIKGIENKDSQEIFNDLKDILKDLDVEFVTITDEKGNVIVRSYELDKKGDSILNQANVRNALAGKLNSQVESGTQIKLAARAGAPVKNENGDIIGVVSVGYRLDSNNLVDYVKSKFGCDATIFMGDVRVATSIMKDGERVVGTKLDEKIAKVVLSNNAYSGEANVLGSKFDAYYSPITGDNNEAAGVIFTGKSKAESQLFIKKFVINNIISSIIVLILVGIAIYLYIDKKVSKPLASAVTHFKHLSEGDFTKKTLEKDLKRKDEIGDMSRGIEHMRQDLINLIKKIMNNSQDMSAASEELFATVEEFSAMSQNINSGIGNINFGIQETSSAAEEINASVEEVEASINVLTNKAVEGSNNASAAKTRVEDMQNRSLESIKEIEMVFSEKEEKILQAIKEGQVVENIKVMADTIAEISEQTNLLALNAAIEAARAGEHGKGFSVVAEEVRRLAEQSSDAVESIKSTILKVQDAFRNLSNNSDEVLTFMKERVNPKFQDMIEIGKENHKDAEFVSKMSNEIAEMTKEISITMEQVTKAVESMADTAQKSSQETDEIVNNIDEVNRATDEIAKTAQEQTRLAQDLNEMIQKFQV</sequence>
<evidence type="ECO:0000256" key="6">
    <source>
        <dbReference type="ARBA" id="ARBA00023224"/>
    </source>
</evidence>
<dbReference type="PANTHER" id="PTHR32089:SF112">
    <property type="entry name" value="LYSOZYME-LIKE PROTEIN-RELATED"/>
    <property type="match status" value="1"/>
</dbReference>
<evidence type="ECO:0000256" key="2">
    <source>
        <dbReference type="ARBA" id="ARBA00022475"/>
    </source>
</evidence>
<dbReference type="InterPro" id="IPR004090">
    <property type="entry name" value="Chemotax_Me-accpt_rcpt"/>
</dbReference>